<proteinExistence type="predicted"/>
<feature type="domain" description="Restriction endonuclease type II-like" evidence="7">
    <location>
        <begin position="1462"/>
        <end position="1554"/>
    </location>
</feature>
<dbReference type="InterPro" id="IPR049468">
    <property type="entry name" value="Restrct_endonuc-II-like_dom"/>
</dbReference>
<evidence type="ECO:0000256" key="5">
    <source>
        <dbReference type="SAM" id="MobiDB-lite"/>
    </source>
</evidence>
<dbReference type="SUPFAM" id="SSF52540">
    <property type="entry name" value="P-loop containing nucleoside triphosphate hydrolases"/>
    <property type="match status" value="1"/>
</dbReference>
<evidence type="ECO:0000259" key="7">
    <source>
        <dbReference type="Pfam" id="PF18741"/>
    </source>
</evidence>
<evidence type="ECO:0000256" key="3">
    <source>
        <dbReference type="ARBA" id="ARBA00022806"/>
    </source>
</evidence>
<dbReference type="Pfam" id="PF13195">
    <property type="entry name" value="DUF4011"/>
    <property type="match status" value="1"/>
</dbReference>
<evidence type="ECO:0000313" key="9">
    <source>
        <dbReference type="Proteomes" id="UP000199152"/>
    </source>
</evidence>
<organism evidence="8 9">
    <name type="scientific">Geodermatophilus ruber</name>
    <dbReference type="NCBI Taxonomy" id="504800"/>
    <lineage>
        <taxon>Bacteria</taxon>
        <taxon>Bacillati</taxon>
        <taxon>Actinomycetota</taxon>
        <taxon>Actinomycetes</taxon>
        <taxon>Geodermatophilales</taxon>
        <taxon>Geodermatophilaceae</taxon>
        <taxon>Geodermatophilus</taxon>
    </lineage>
</organism>
<evidence type="ECO:0000313" key="8">
    <source>
        <dbReference type="EMBL" id="SFL38085.1"/>
    </source>
</evidence>
<evidence type="ECO:0000256" key="2">
    <source>
        <dbReference type="ARBA" id="ARBA00022801"/>
    </source>
</evidence>
<evidence type="ECO:0000256" key="4">
    <source>
        <dbReference type="ARBA" id="ARBA00022840"/>
    </source>
</evidence>
<protein>
    <submittedName>
        <fullName evidence="8">AAA domain-containing protein</fullName>
    </submittedName>
</protein>
<keyword evidence="3" id="KW-0347">Helicase</keyword>
<dbReference type="InterPro" id="IPR050534">
    <property type="entry name" value="Coronavir_polyprotein_1ab"/>
</dbReference>
<dbReference type="Pfam" id="PF13087">
    <property type="entry name" value="AAA_12"/>
    <property type="match status" value="1"/>
</dbReference>
<accession>A0A1I4H7E6</accession>
<sequence length="1605" mass="166164">MTPTPVLSLALAAGGVPVVSRLALTCAGEPVQAASVTLSVRTAEGPLGPDAELRVDLEPGRTVVVPDAGLRLDPAVMSRIGRGSAGTMDVEVRDGDRLLADRSVPVRVLAAGEWPTLPRPLSSELLAAHVLPQHPAVTALVGAAADILAARTGDPAMAASAADPERIDQVAGAVVDAVRRRGVRAAGAAERGELGRPIRSPVAVLEDRIATPLDLVTVLAAALEQAGLEPLLWLTADHAFLGYWRERDRTGGAVTPDVAALTELVDRGRIALVEPALLTDAAGPATFGDLHRAPYTAWLTGDLLGVLGVTDVVRARLAGIAPLPVRIRGADGEDTEVGYDPAVHSRAATRRASAGRWRWPGGDPRRRLLDVSPDSGLALSVPGDDLAPLAELVVSGAPVTLVPSNRPRQVPAGALLEDAAVRAGVLAADYPARLRELAARARTAVAETGAVDLHLCLGSLVWELDGRPVRSPLVLVPVVLSGDPDTGAYRIALAGAGAVTRNGELLDALRRVHGLLVPEPEPGGSRLDPVAELEAVARAVTGLPWRVQPTAELAFLPVAASRQLRDLAAHWADFARNPLLAALAARTAFADPVPEPARVDLDELAARCPLPADADQLRAVAETTAGRTFVLEGAPGTGKSQTIANLAARAVAEGRRVLVVAGKRTALDVVARRLETAGLGSTVLPLHRPATVSAAAPATGEHGADPERRHAARRALADYARRLHEENRAGLSYWSAWAGMLAAGDDVPALPVPPGFVTSSSPQTVDRLRRTLGELPGPAAGAGPRSRSPWGFLDDPDADPYEVAQAAVAVDRAVAELPADGPPAAVLAEVRTPEDLDALAAVLAAPAVPLDVFDATRTAGWSASAAAVGARTAAFPAAHPVLAQATPAVLDLPLAELAAAARDAAAANPLARRRRLLAVLARLAPGLRADAEVDPHELPQLTAALREAQAAAGELLERAAAVPGLAPPSGWTPLTDGGLLARRVQELRRAGTAVAGSTGFSRVLREAAVGPAPAAAVAVARLRDAVEVLLSAGRTTSEQLAAWAGPDGLPARWRATAEQRDADLPGLPALRGWLDLLDRLQLFRAAGLEEAREVLLAGAVPAEDAARAFARGLAETAMAERRAATGLDAFDGEEHERTRRQFVAATRAARAARVAGARGVCVLASPDAVARLLPAGERFDLVVFDEASRLPVAAAAGGLGRARAAVVVGDRRQLPPPDGAEGLLAACARAGVPRLELSWHYRSRDEALIAFSNTAVYGGGLKSFPAPSEGTGISLVRTDGTFVRTGRLRGTNPGEAAAVVAEVRRRFAAVSDAVPSLAVVTLTPQQRSLVEGMLRDAGDRLLVEALDAPDGVCVTDVEHAQGDERETVLLSVVLGVDERGVPAPDVGPLAGPRGPQALNVAVTRARREVVVFCSFDPAALPAEETSSPGIRLLRAYLDLAALGPAGVPRDGRTVRLPDPHREEIAAALRARGLAARTDVGLSEFRIDLAVAPAPGAPEAAVLLDGPAWARRPTVWDRDALPADVLAGRQGWARVERVWLPAWLADREGVLDRLEVAARDAAARTRERGGAGGAGRPGPNRGPARGGPGPARGRGALPAVDAGAGG</sequence>
<feature type="domain" description="DNA2/NAM7 helicase-like C-terminal" evidence="6">
    <location>
        <begin position="1237"/>
        <end position="1414"/>
    </location>
</feature>
<dbReference type="RefSeq" id="WP_218146298.1">
    <property type="nucleotide sequence ID" value="NZ_FOSW01000010.1"/>
</dbReference>
<evidence type="ECO:0000259" key="6">
    <source>
        <dbReference type="Pfam" id="PF13087"/>
    </source>
</evidence>
<dbReference type="InterPro" id="IPR041679">
    <property type="entry name" value="DNA2/NAM7-like_C"/>
</dbReference>
<name>A0A1I4H7E6_9ACTN</name>
<dbReference type="InParanoid" id="A0A1I4H7E6"/>
<dbReference type="GO" id="GO:0005524">
    <property type="term" value="F:ATP binding"/>
    <property type="evidence" value="ECO:0007669"/>
    <property type="project" value="UniProtKB-KW"/>
</dbReference>
<gene>
    <name evidence="8" type="ORF">SAMN04488085_11068</name>
</gene>
<dbReference type="PANTHER" id="PTHR43788">
    <property type="entry name" value="DNA2/NAM7 HELICASE FAMILY MEMBER"/>
    <property type="match status" value="1"/>
</dbReference>
<keyword evidence="2" id="KW-0378">Hydrolase</keyword>
<dbReference type="Gene3D" id="3.40.50.300">
    <property type="entry name" value="P-loop containing nucleotide triphosphate hydrolases"/>
    <property type="match status" value="3"/>
</dbReference>
<keyword evidence="1" id="KW-0547">Nucleotide-binding</keyword>
<dbReference type="InterPro" id="IPR027417">
    <property type="entry name" value="P-loop_NTPase"/>
</dbReference>
<dbReference type="PANTHER" id="PTHR43788:SF8">
    <property type="entry name" value="DNA-BINDING PROTEIN SMUBP-2"/>
    <property type="match status" value="1"/>
</dbReference>
<dbReference type="Proteomes" id="UP000199152">
    <property type="component" value="Unassembled WGS sequence"/>
</dbReference>
<dbReference type="EMBL" id="FOSW01000010">
    <property type="protein sequence ID" value="SFL38085.1"/>
    <property type="molecule type" value="Genomic_DNA"/>
</dbReference>
<dbReference type="Pfam" id="PF18741">
    <property type="entry name" value="MTES_1575"/>
    <property type="match status" value="1"/>
</dbReference>
<dbReference type="InterPro" id="IPR025103">
    <property type="entry name" value="DUF4011"/>
</dbReference>
<feature type="region of interest" description="Disordered" evidence="5">
    <location>
        <begin position="1561"/>
        <end position="1605"/>
    </location>
</feature>
<dbReference type="GO" id="GO:0043139">
    <property type="term" value="F:5'-3' DNA helicase activity"/>
    <property type="evidence" value="ECO:0007669"/>
    <property type="project" value="TreeGrafter"/>
</dbReference>
<dbReference type="GO" id="GO:0016787">
    <property type="term" value="F:hydrolase activity"/>
    <property type="evidence" value="ECO:0007669"/>
    <property type="project" value="UniProtKB-KW"/>
</dbReference>
<keyword evidence="9" id="KW-1185">Reference proteome</keyword>
<reference evidence="9" key="1">
    <citation type="submission" date="2016-10" db="EMBL/GenBank/DDBJ databases">
        <authorList>
            <person name="Varghese N."/>
            <person name="Submissions S."/>
        </authorList>
    </citation>
    <scope>NUCLEOTIDE SEQUENCE [LARGE SCALE GENOMIC DNA]</scope>
    <source>
        <strain evidence="9">DSM 45317</strain>
    </source>
</reference>
<evidence type="ECO:0000256" key="1">
    <source>
        <dbReference type="ARBA" id="ARBA00022741"/>
    </source>
</evidence>
<keyword evidence="4" id="KW-0067">ATP-binding</keyword>
<dbReference type="STRING" id="504800.SAMN04488085_11068"/>